<reference evidence="1 2" key="1">
    <citation type="journal article" date="2021" name="Microb. Ecol.">
        <title>A Generalist Lifestyle Allows Rare Gardnerella spp. to Persist at Low Levels in the Vaginal Microbiome.</title>
        <authorList>
            <person name="Khan S."/>
            <person name="Vancuren S.J."/>
            <person name="Hill J.E."/>
        </authorList>
    </citation>
    <scope>NUCLEOTIDE SEQUENCE [LARGE SCALE GENOMIC DNA]</scope>
    <source>
        <strain evidence="1 2">GH020</strain>
    </source>
</reference>
<dbReference type="EMBL" id="NNRR02000001">
    <property type="protein sequence ID" value="MDZ7544992.1"/>
    <property type="molecule type" value="Genomic_DNA"/>
</dbReference>
<evidence type="ECO:0000313" key="2">
    <source>
        <dbReference type="Proteomes" id="UP000257886"/>
    </source>
</evidence>
<dbReference type="InterPro" id="IPR023198">
    <property type="entry name" value="PGP-like_dom2"/>
</dbReference>
<dbReference type="RefSeq" id="WP_162862693.1">
    <property type="nucleotide sequence ID" value="NZ_CP184481.1"/>
</dbReference>
<keyword evidence="2" id="KW-1185">Reference proteome</keyword>
<proteinExistence type="predicted"/>
<dbReference type="Gene3D" id="1.10.150.240">
    <property type="entry name" value="Putative phosphatase, domain 2"/>
    <property type="match status" value="1"/>
</dbReference>
<keyword evidence="1" id="KW-0378">Hydrolase</keyword>
<evidence type="ECO:0000313" key="1">
    <source>
        <dbReference type="EMBL" id="MDZ7544992.1"/>
    </source>
</evidence>
<dbReference type="InterPro" id="IPR023214">
    <property type="entry name" value="HAD_sf"/>
</dbReference>
<dbReference type="GO" id="GO:0016787">
    <property type="term" value="F:hydrolase activity"/>
    <property type="evidence" value="ECO:0007669"/>
    <property type="project" value="UniProtKB-KW"/>
</dbReference>
<name>A0ABU5MRC7_9BIFI</name>
<sequence>MICTEDFSPNCNDFKNSDDCKNSDNFIKNSDDYCDLCAQKIVENSITDVVFDLHLLVDWDARRTLESDYPDYIGEVLFSYEPEWGFEFHEALREAAWSSQRALESFSEHHGPAVTWLYRLYFKNFSRGFLGERARFASFARDLIAKGVRVWALGNASQEWIDCARATCPILGEINGVSASCESHLRKPNIMIYRDFLSKNGLNASSTVFVESDLRSLKTAQRIDCAFAKLFTL</sequence>
<protein>
    <submittedName>
        <fullName evidence="1">Alpha/beta hydrolase</fullName>
    </submittedName>
</protein>
<organism evidence="1 2">
    <name type="scientific">Gardnerella piotii</name>
    <dbReference type="NCBI Taxonomy" id="2792977"/>
    <lineage>
        <taxon>Bacteria</taxon>
        <taxon>Bacillati</taxon>
        <taxon>Actinomycetota</taxon>
        <taxon>Actinomycetes</taxon>
        <taxon>Bifidobacteriales</taxon>
        <taxon>Bifidobacteriaceae</taxon>
        <taxon>Gardnerella</taxon>
    </lineage>
</organism>
<gene>
    <name evidence="1" type="ORF">CG393_004865</name>
</gene>
<accession>A0ABU5MRC7</accession>
<dbReference type="Proteomes" id="UP000257886">
    <property type="component" value="Unassembled WGS sequence"/>
</dbReference>
<dbReference type="Gene3D" id="3.40.50.1000">
    <property type="entry name" value="HAD superfamily/HAD-like"/>
    <property type="match status" value="1"/>
</dbReference>
<comment type="caution">
    <text evidence="1">The sequence shown here is derived from an EMBL/GenBank/DDBJ whole genome shotgun (WGS) entry which is preliminary data.</text>
</comment>
<dbReference type="SUPFAM" id="SSF56784">
    <property type="entry name" value="HAD-like"/>
    <property type="match status" value="1"/>
</dbReference>
<dbReference type="InterPro" id="IPR036412">
    <property type="entry name" value="HAD-like_sf"/>
</dbReference>